<organism evidence="3 4">
    <name type="scientific">Tanacetum coccineum</name>
    <dbReference type="NCBI Taxonomy" id="301880"/>
    <lineage>
        <taxon>Eukaryota</taxon>
        <taxon>Viridiplantae</taxon>
        <taxon>Streptophyta</taxon>
        <taxon>Embryophyta</taxon>
        <taxon>Tracheophyta</taxon>
        <taxon>Spermatophyta</taxon>
        <taxon>Magnoliopsida</taxon>
        <taxon>eudicotyledons</taxon>
        <taxon>Gunneridae</taxon>
        <taxon>Pentapetalae</taxon>
        <taxon>asterids</taxon>
        <taxon>campanulids</taxon>
        <taxon>Asterales</taxon>
        <taxon>Asteraceae</taxon>
        <taxon>Asteroideae</taxon>
        <taxon>Anthemideae</taxon>
        <taxon>Anthemidinae</taxon>
        <taxon>Tanacetum</taxon>
    </lineage>
</organism>
<dbReference type="GO" id="GO:0003964">
    <property type="term" value="F:RNA-directed DNA polymerase activity"/>
    <property type="evidence" value="ECO:0007669"/>
    <property type="project" value="UniProtKB-KW"/>
</dbReference>
<evidence type="ECO:0000259" key="2">
    <source>
        <dbReference type="Pfam" id="PF03732"/>
    </source>
</evidence>
<proteinExistence type="predicted"/>
<dbReference type="PANTHER" id="PTHR33223">
    <property type="entry name" value="CCHC-TYPE DOMAIN-CONTAINING PROTEIN"/>
    <property type="match status" value="1"/>
</dbReference>
<reference evidence="3" key="2">
    <citation type="submission" date="2022-01" db="EMBL/GenBank/DDBJ databases">
        <authorList>
            <person name="Yamashiro T."/>
            <person name="Shiraishi A."/>
            <person name="Satake H."/>
            <person name="Nakayama K."/>
        </authorList>
    </citation>
    <scope>NUCLEOTIDE SEQUENCE</scope>
</reference>
<keyword evidence="3" id="KW-0548">Nucleotidyltransferase</keyword>
<dbReference type="EMBL" id="BQNB010020476">
    <property type="protein sequence ID" value="GJT96378.1"/>
    <property type="molecule type" value="Genomic_DNA"/>
</dbReference>
<keyword evidence="3" id="KW-0808">Transferase</keyword>
<keyword evidence="3" id="KW-0695">RNA-directed DNA polymerase</keyword>
<evidence type="ECO:0000313" key="3">
    <source>
        <dbReference type="EMBL" id="GJT96378.1"/>
    </source>
</evidence>
<reference evidence="3" key="1">
    <citation type="journal article" date="2022" name="Int. J. Mol. Sci.">
        <title>Draft Genome of Tanacetum Coccineum: Genomic Comparison of Closely Related Tanacetum-Family Plants.</title>
        <authorList>
            <person name="Yamashiro T."/>
            <person name="Shiraishi A."/>
            <person name="Nakayama K."/>
            <person name="Satake H."/>
        </authorList>
    </citation>
    <scope>NUCLEOTIDE SEQUENCE</scope>
</reference>
<dbReference type="InterPro" id="IPR005162">
    <property type="entry name" value="Retrotrans_gag_dom"/>
</dbReference>
<dbReference type="Pfam" id="PF03732">
    <property type="entry name" value="Retrotrans_gag"/>
    <property type="match status" value="1"/>
</dbReference>
<evidence type="ECO:0000256" key="1">
    <source>
        <dbReference type="SAM" id="MobiDB-lite"/>
    </source>
</evidence>
<feature type="domain" description="Retrotransposon gag" evidence="2">
    <location>
        <begin position="83"/>
        <end position="132"/>
    </location>
</feature>
<protein>
    <submittedName>
        <fullName evidence="3">Reverse transcriptase domain-containing protein</fullName>
    </submittedName>
</protein>
<evidence type="ECO:0000313" key="4">
    <source>
        <dbReference type="Proteomes" id="UP001151760"/>
    </source>
</evidence>
<sequence length="216" mass="23881">MAGSKTSSQGISLAHFAKEAHVDVEEAQGIDDFALQSLSKQAQEQSHGLPRWQSVDWQQLLTDFGPRRDMILEICDGLNDSLHLKNKISRFSQEFDESFSEAWERFKGMLRSCPHHGFSELTQVDTFYNGLTENEQDSLNAAAGGNFFQAKASPSGTLPSNTIPNPKGEIKAITTRSGVAYEGPSNPTKPSPKKVVERETEEITDEEQNNFQGSTS</sequence>
<dbReference type="Proteomes" id="UP001151760">
    <property type="component" value="Unassembled WGS sequence"/>
</dbReference>
<keyword evidence="4" id="KW-1185">Reference proteome</keyword>
<feature type="compositionally biased region" description="Acidic residues" evidence="1">
    <location>
        <begin position="199"/>
        <end position="208"/>
    </location>
</feature>
<gene>
    <name evidence="3" type="ORF">Tco_1091896</name>
</gene>
<accession>A0ABQ5I8D4</accession>
<comment type="caution">
    <text evidence="3">The sequence shown here is derived from an EMBL/GenBank/DDBJ whole genome shotgun (WGS) entry which is preliminary data.</text>
</comment>
<name>A0ABQ5I8D4_9ASTR</name>
<dbReference type="PANTHER" id="PTHR33223:SF11">
    <property type="entry name" value="ELEMENT PROTEIN, PUTATIVE-RELATED"/>
    <property type="match status" value="1"/>
</dbReference>
<feature type="region of interest" description="Disordered" evidence="1">
    <location>
        <begin position="175"/>
        <end position="216"/>
    </location>
</feature>